<feature type="transmembrane region" description="Helical" evidence="9">
    <location>
        <begin position="101"/>
        <end position="122"/>
    </location>
</feature>
<comment type="similarity">
    <text evidence="2">Belongs to the major facilitator superfamily. TCR/Tet family.</text>
</comment>
<feature type="transmembrane region" description="Helical" evidence="9">
    <location>
        <begin position="307"/>
        <end position="326"/>
    </location>
</feature>
<organism evidence="11 12">
    <name type="scientific">Paenibacillus hunanensis</name>
    <dbReference type="NCBI Taxonomy" id="539262"/>
    <lineage>
        <taxon>Bacteria</taxon>
        <taxon>Bacillati</taxon>
        <taxon>Bacillota</taxon>
        <taxon>Bacilli</taxon>
        <taxon>Bacillales</taxon>
        <taxon>Paenibacillaceae</taxon>
        <taxon>Paenibacillus</taxon>
    </lineage>
</organism>
<evidence type="ECO:0000256" key="5">
    <source>
        <dbReference type="ARBA" id="ARBA00022692"/>
    </source>
</evidence>
<feature type="transmembrane region" description="Helical" evidence="9">
    <location>
        <begin position="217"/>
        <end position="241"/>
    </location>
</feature>
<protein>
    <submittedName>
        <fullName evidence="11">DHA1 family multidrug resistance protein-like MFS transporter</fullName>
    </submittedName>
</protein>
<evidence type="ECO:0000256" key="3">
    <source>
        <dbReference type="ARBA" id="ARBA00022448"/>
    </source>
</evidence>
<dbReference type="PROSITE" id="PS00216">
    <property type="entry name" value="SUGAR_TRANSPORT_1"/>
    <property type="match status" value="1"/>
</dbReference>
<evidence type="ECO:0000256" key="6">
    <source>
        <dbReference type="ARBA" id="ARBA00022989"/>
    </source>
</evidence>
<keyword evidence="7 9" id="KW-0472">Membrane</keyword>
<feature type="transmembrane region" description="Helical" evidence="9">
    <location>
        <begin position="347"/>
        <end position="364"/>
    </location>
</feature>
<dbReference type="Gene3D" id="1.20.1250.20">
    <property type="entry name" value="MFS general substrate transporter like domains"/>
    <property type="match status" value="1"/>
</dbReference>
<keyword evidence="6 9" id="KW-1133">Transmembrane helix</keyword>
<dbReference type="InterPro" id="IPR011701">
    <property type="entry name" value="MFS"/>
</dbReference>
<proteinExistence type="inferred from homology"/>
<dbReference type="SUPFAM" id="SSF103473">
    <property type="entry name" value="MFS general substrate transporter"/>
    <property type="match status" value="1"/>
</dbReference>
<feature type="transmembrane region" description="Helical" evidence="9">
    <location>
        <begin position="253"/>
        <end position="272"/>
    </location>
</feature>
<dbReference type="EMBL" id="JAVDQH010000009">
    <property type="protein sequence ID" value="MDR6244782.1"/>
    <property type="molecule type" value="Genomic_DNA"/>
</dbReference>
<feature type="transmembrane region" description="Helical" evidence="9">
    <location>
        <begin position="44"/>
        <end position="64"/>
    </location>
</feature>
<evidence type="ECO:0000256" key="4">
    <source>
        <dbReference type="ARBA" id="ARBA00022475"/>
    </source>
</evidence>
<dbReference type="InterPro" id="IPR005829">
    <property type="entry name" value="Sugar_transporter_CS"/>
</dbReference>
<feature type="transmembrane region" description="Helical" evidence="9">
    <location>
        <begin position="12"/>
        <end position="32"/>
    </location>
</feature>
<evidence type="ECO:0000256" key="7">
    <source>
        <dbReference type="ARBA" id="ARBA00023136"/>
    </source>
</evidence>
<comment type="subcellular location">
    <subcellularLocation>
        <location evidence="1">Cell membrane</location>
        <topology evidence="1">Multi-pass membrane protein</topology>
    </subcellularLocation>
</comment>
<feature type="transmembrane region" description="Helical" evidence="9">
    <location>
        <begin position="284"/>
        <end position="301"/>
    </location>
</feature>
<dbReference type="InterPro" id="IPR020846">
    <property type="entry name" value="MFS_dom"/>
</dbReference>
<evidence type="ECO:0000256" key="8">
    <source>
        <dbReference type="SAM" id="MobiDB-lite"/>
    </source>
</evidence>
<dbReference type="InterPro" id="IPR036259">
    <property type="entry name" value="MFS_trans_sf"/>
</dbReference>
<keyword evidence="3" id="KW-0813">Transport</keyword>
<evidence type="ECO:0000259" key="10">
    <source>
        <dbReference type="PROSITE" id="PS50850"/>
    </source>
</evidence>
<feature type="transmembrane region" description="Helical" evidence="9">
    <location>
        <begin position="370"/>
        <end position="389"/>
    </location>
</feature>
<accession>A0ABU1J2F8</accession>
<evidence type="ECO:0000313" key="12">
    <source>
        <dbReference type="Proteomes" id="UP001185028"/>
    </source>
</evidence>
<evidence type="ECO:0000256" key="1">
    <source>
        <dbReference type="ARBA" id="ARBA00004651"/>
    </source>
</evidence>
<gene>
    <name evidence="11" type="ORF">JOC58_002679</name>
</gene>
<dbReference type="CDD" id="cd17325">
    <property type="entry name" value="MFS_MdtG_SLC18_like"/>
    <property type="match status" value="1"/>
</dbReference>
<dbReference type="RefSeq" id="WP_188776593.1">
    <property type="nucleotide sequence ID" value="NZ_BMMB01000007.1"/>
</dbReference>
<name>A0ABU1J2F8_9BACL</name>
<evidence type="ECO:0000256" key="9">
    <source>
        <dbReference type="SAM" id="Phobius"/>
    </source>
</evidence>
<feature type="transmembrane region" description="Helical" evidence="9">
    <location>
        <begin position="134"/>
        <end position="157"/>
    </location>
</feature>
<dbReference type="PRINTS" id="PR01035">
    <property type="entry name" value="TCRTETA"/>
</dbReference>
<dbReference type="Pfam" id="PF07690">
    <property type="entry name" value="MFS_1"/>
    <property type="match status" value="1"/>
</dbReference>
<comment type="caution">
    <text evidence="11">The sequence shown here is derived from an EMBL/GenBank/DDBJ whole genome shotgun (WGS) entry which is preliminary data.</text>
</comment>
<dbReference type="PROSITE" id="PS50850">
    <property type="entry name" value="MFS"/>
    <property type="match status" value="1"/>
</dbReference>
<feature type="transmembrane region" description="Helical" evidence="9">
    <location>
        <begin position="76"/>
        <end position="95"/>
    </location>
</feature>
<dbReference type="PANTHER" id="PTHR43124">
    <property type="entry name" value="PURINE EFFLUX PUMP PBUE"/>
    <property type="match status" value="1"/>
</dbReference>
<feature type="transmembrane region" description="Helical" evidence="9">
    <location>
        <begin position="163"/>
        <end position="183"/>
    </location>
</feature>
<reference evidence="11 12" key="1">
    <citation type="submission" date="2023-07" db="EMBL/GenBank/DDBJ databases">
        <title>Genomic Encyclopedia of Type Strains, Phase IV (KMG-IV): sequencing the most valuable type-strain genomes for metagenomic binning, comparative biology and taxonomic classification.</title>
        <authorList>
            <person name="Goeker M."/>
        </authorList>
    </citation>
    <scope>NUCLEOTIDE SEQUENCE [LARGE SCALE GENOMIC DNA]</scope>
    <source>
        <strain evidence="11 12">DSM 22170</strain>
    </source>
</reference>
<dbReference type="Proteomes" id="UP001185028">
    <property type="component" value="Unassembled WGS sequence"/>
</dbReference>
<keyword evidence="4" id="KW-1003">Cell membrane</keyword>
<evidence type="ECO:0000256" key="2">
    <source>
        <dbReference type="ARBA" id="ARBA00007520"/>
    </source>
</evidence>
<keyword evidence="12" id="KW-1185">Reference proteome</keyword>
<sequence>MSLLMRNRAALLLLMFNIFLVFTGIGLVIPIMPTYMNELHIGGSVLGLMVAAFSISQLIFSPYSGRLSDRIGRKKLIITGMVIFAISEWLFAIAHAPALLFVSRAIGGLGAALIMPSVMAYAADITSNEERGSAMGFINAAITTGFIIGPGIGGLLAEYGIRVPFYAAAIAGLVAAIATLLMLPESLSPERRAELTTSQGKGDSLVRQLLQSYRKPYFLSLIIVFVASFGLANYETVFSLFVDHKFGFTAQDIAIIITFGSIAGAVVQATIFGWMMNRFGGQKLIIVCLIASAIFIVLTLLVHTYFLIFAVTFAVFLAMDILRPAIGTQLSQQAGHEQGYVAGLNSAYTSLGNIAGPVVAGALFDLDVNYPYMMAAIILTLCFLLSLRVKPQTPGRSDRGSSEASSGAAESH</sequence>
<feature type="domain" description="Major facilitator superfamily (MFS) profile" evidence="10">
    <location>
        <begin position="10"/>
        <end position="394"/>
    </location>
</feature>
<keyword evidence="5 9" id="KW-0812">Transmembrane</keyword>
<dbReference type="InterPro" id="IPR050189">
    <property type="entry name" value="MFS_Efflux_Transporters"/>
</dbReference>
<feature type="region of interest" description="Disordered" evidence="8">
    <location>
        <begin position="392"/>
        <end position="412"/>
    </location>
</feature>
<dbReference type="PANTHER" id="PTHR43124:SF3">
    <property type="entry name" value="CHLORAMPHENICOL EFFLUX PUMP RV0191"/>
    <property type="match status" value="1"/>
</dbReference>
<evidence type="ECO:0000313" key="11">
    <source>
        <dbReference type="EMBL" id="MDR6244782.1"/>
    </source>
</evidence>
<dbReference type="InterPro" id="IPR001958">
    <property type="entry name" value="Tet-R_TetA/multi-R_MdtG-like"/>
</dbReference>
<feature type="compositionally biased region" description="Low complexity" evidence="8">
    <location>
        <begin position="402"/>
        <end position="412"/>
    </location>
</feature>